<evidence type="ECO:0000256" key="5">
    <source>
        <dbReference type="ARBA" id="ARBA00022692"/>
    </source>
</evidence>
<dbReference type="PROSITE" id="PS50928">
    <property type="entry name" value="ABC_TM1"/>
    <property type="match status" value="1"/>
</dbReference>
<name>A0A383CLV9_9ZZZZ</name>
<reference evidence="13" key="1">
    <citation type="submission" date="2018-05" db="EMBL/GenBank/DDBJ databases">
        <authorList>
            <person name="Lanie J.A."/>
            <person name="Ng W.-L."/>
            <person name="Kazmierczak K.M."/>
            <person name="Andrzejewski T.M."/>
            <person name="Davidsen T.M."/>
            <person name="Wayne K.J."/>
            <person name="Tettelin H."/>
            <person name="Glass J.I."/>
            <person name="Rusch D."/>
            <person name="Podicherti R."/>
            <person name="Tsui H.-C.T."/>
            <person name="Winkler M.E."/>
        </authorList>
    </citation>
    <scope>NUCLEOTIDE SEQUENCE</scope>
</reference>
<gene>
    <name evidence="13" type="ORF">METZ01_LOCUS485893</name>
</gene>
<feature type="transmembrane region" description="Helical" evidence="11">
    <location>
        <begin position="161"/>
        <end position="180"/>
    </location>
</feature>
<dbReference type="EMBL" id="UINC01209842">
    <property type="protein sequence ID" value="SVE33039.1"/>
    <property type="molecule type" value="Genomic_DNA"/>
</dbReference>
<dbReference type="InterPro" id="IPR025966">
    <property type="entry name" value="OppC_N"/>
</dbReference>
<proteinExistence type="predicted"/>
<feature type="non-terminal residue" evidence="13">
    <location>
        <position position="240"/>
    </location>
</feature>
<evidence type="ECO:0000256" key="3">
    <source>
        <dbReference type="ARBA" id="ARBA00022475"/>
    </source>
</evidence>
<evidence type="ECO:0000256" key="6">
    <source>
        <dbReference type="ARBA" id="ARBA00022856"/>
    </source>
</evidence>
<evidence type="ECO:0000256" key="2">
    <source>
        <dbReference type="ARBA" id="ARBA00022448"/>
    </source>
</evidence>
<keyword evidence="7" id="KW-0653">Protein transport</keyword>
<dbReference type="CDD" id="cd06261">
    <property type="entry name" value="TM_PBP2"/>
    <property type="match status" value="1"/>
</dbReference>
<feature type="transmembrane region" description="Helical" evidence="11">
    <location>
        <begin position="76"/>
        <end position="101"/>
    </location>
</feature>
<dbReference type="Pfam" id="PF00528">
    <property type="entry name" value="BPD_transp_1"/>
    <property type="match status" value="1"/>
</dbReference>
<dbReference type="AlphaFoldDB" id="A0A383CLV9"/>
<comment type="subcellular location">
    <subcellularLocation>
        <location evidence="1">Cell inner membrane</location>
        <topology evidence="1">Multi-pass membrane protein</topology>
    </subcellularLocation>
</comment>
<dbReference type="GO" id="GO:0005886">
    <property type="term" value="C:plasma membrane"/>
    <property type="evidence" value="ECO:0007669"/>
    <property type="project" value="UniProtKB-SubCell"/>
</dbReference>
<keyword evidence="8 11" id="KW-1133">Transmembrane helix</keyword>
<keyword evidence="9 11" id="KW-0472">Membrane</keyword>
<evidence type="ECO:0000256" key="11">
    <source>
        <dbReference type="SAM" id="Phobius"/>
    </source>
</evidence>
<evidence type="ECO:0000256" key="1">
    <source>
        <dbReference type="ARBA" id="ARBA00004429"/>
    </source>
</evidence>
<dbReference type="InterPro" id="IPR000515">
    <property type="entry name" value="MetI-like"/>
</dbReference>
<evidence type="ECO:0000256" key="9">
    <source>
        <dbReference type="ARBA" id="ARBA00023136"/>
    </source>
</evidence>
<feature type="domain" description="ABC transmembrane type-1" evidence="12">
    <location>
        <begin position="74"/>
        <end position="240"/>
    </location>
</feature>
<evidence type="ECO:0000256" key="4">
    <source>
        <dbReference type="ARBA" id="ARBA00022519"/>
    </source>
</evidence>
<dbReference type="Gene3D" id="1.10.3720.10">
    <property type="entry name" value="MetI-like"/>
    <property type="match status" value="1"/>
</dbReference>
<dbReference type="InterPro" id="IPR035906">
    <property type="entry name" value="MetI-like_sf"/>
</dbReference>
<dbReference type="SUPFAM" id="SSF161098">
    <property type="entry name" value="MetI-like"/>
    <property type="match status" value="1"/>
</dbReference>
<feature type="transmembrane region" description="Helical" evidence="11">
    <location>
        <begin position="14"/>
        <end position="35"/>
    </location>
</feature>
<evidence type="ECO:0000256" key="8">
    <source>
        <dbReference type="ARBA" id="ARBA00022989"/>
    </source>
</evidence>
<dbReference type="GO" id="GO:0015833">
    <property type="term" value="P:peptide transport"/>
    <property type="evidence" value="ECO:0007669"/>
    <property type="project" value="UniProtKB-KW"/>
</dbReference>
<dbReference type="PANTHER" id="PTHR43386:SF2">
    <property type="entry name" value="OLIGOPEPTIDE TRANSPORT SYSTEM PERMEASE PROTEIN OPPC"/>
    <property type="match status" value="1"/>
</dbReference>
<evidence type="ECO:0000313" key="13">
    <source>
        <dbReference type="EMBL" id="SVE33039.1"/>
    </source>
</evidence>
<keyword evidence="6" id="KW-0571">Peptide transport</keyword>
<evidence type="ECO:0000256" key="7">
    <source>
        <dbReference type="ARBA" id="ARBA00022927"/>
    </source>
</evidence>
<dbReference type="PANTHER" id="PTHR43386">
    <property type="entry name" value="OLIGOPEPTIDE TRANSPORT SYSTEM PERMEASE PROTEIN APPC"/>
    <property type="match status" value="1"/>
</dbReference>
<dbReference type="InterPro" id="IPR050366">
    <property type="entry name" value="BP-dependent_transpt_permease"/>
</dbReference>
<protein>
    <recommendedName>
        <fullName evidence="10">Oligopeptide transport system permease protein OppC</fullName>
    </recommendedName>
</protein>
<dbReference type="GO" id="GO:0015031">
    <property type="term" value="P:protein transport"/>
    <property type="evidence" value="ECO:0007669"/>
    <property type="project" value="UniProtKB-KW"/>
</dbReference>
<evidence type="ECO:0000259" key="12">
    <source>
        <dbReference type="PROSITE" id="PS50928"/>
    </source>
</evidence>
<dbReference type="GO" id="GO:0055085">
    <property type="term" value="P:transmembrane transport"/>
    <property type="evidence" value="ECO:0007669"/>
    <property type="project" value="InterPro"/>
</dbReference>
<sequence length="240" mass="26464">LWKDARMRMAQNKFAMASLGVIALMILFCFVFAWFCKDPNKVNLVNKFATPSGEHWFGTDALGRDLFARILYGGQVSILVGLIATAVSVAIGIVYGAVSGFVGGRVDALMMRVVDTLLSIPFLVLVIVLQATLSDFSGDATKWLVDTWGWNKEFTGRLTNVVPLFFALGLFGWLTLSRIVRAQVLSIKEREFVEAAVALGYSKARILFRHVVPNVLGPTIVYSTLTVPGFIMYEAILSFL</sequence>
<keyword evidence="3" id="KW-1003">Cell membrane</keyword>
<accession>A0A383CLV9</accession>
<dbReference type="Pfam" id="PF12911">
    <property type="entry name" value="OppC_N"/>
    <property type="match status" value="1"/>
</dbReference>
<evidence type="ECO:0000256" key="10">
    <source>
        <dbReference type="ARBA" id="ARBA00072251"/>
    </source>
</evidence>
<organism evidence="13">
    <name type="scientific">marine metagenome</name>
    <dbReference type="NCBI Taxonomy" id="408172"/>
    <lineage>
        <taxon>unclassified sequences</taxon>
        <taxon>metagenomes</taxon>
        <taxon>ecological metagenomes</taxon>
    </lineage>
</organism>
<keyword evidence="5 11" id="KW-0812">Transmembrane</keyword>
<keyword evidence="4" id="KW-0997">Cell inner membrane</keyword>
<keyword evidence="2" id="KW-0813">Transport</keyword>
<feature type="non-terminal residue" evidence="13">
    <location>
        <position position="1"/>
    </location>
</feature>
<feature type="transmembrane region" description="Helical" evidence="11">
    <location>
        <begin position="113"/>
        <end position="133"/>
    </location>
</feature>